<keyword evidence="6" id="KW-0864">Zinc transport</keyword>
<reference evidence="12 13" key="1">
    <citation type="submission" date="2015-04" db="EMBL/GenBank/DDBJ databases">
        <title>Complete Sequence for the Genome of the Thioalkalivibrio versutus D301.</title>
        <authorList>
            <person name="Mu T."/>
            <person name="Zhou J."/>
            <person name="Xu X."/>
        </authorList>
    </citation>
    <scope>NUCLEOTIDE SEQUENCE [LARGE SCALE GENOMIC DNA]</scope>
    <source>
        <strain evidence="12 13">D301</strain>
    </source>
</reference>
<gene>
    <name evidence="12" type="ORF">TVD_04145</name>
</gene>
<evidence type="ECO:0000256" key="2">
    <source>
        <dbReference type="ARBA" id="ARBA00022475"/>
    </source>
</evidence>
<keyword evidence="1" id="KW-0813">Transport</keyword>
<dbReference type="GO" id="GO:0005524">
    <property type="term" value="F:ATP binding"/>
    <property type="evidence" value="ECO:0007669"/>
    <property type="project" value="UniProtKB-KW"/>
</dbReference>
<keyword evidence="7" id="KW-1278">Translocase</keyword>
<dbReference type="InterPro" id="IPR027417">
    <property type="entry name" value="P-loop_NTPase"/>
</dbReference>
<dbReference type="KEGG" id="tvr:TVD_04145"/>
<dbReference type="RefSeq" id="WP_047250887.1">
    <property type="nucleotide sequence ID" value="NZ_CP011367.1"/>
</dbReference>
<dbReference type="Proteomes" id="UP000064201">
    <property type="component" value="Chromosome"/>
</dbReference>
<dbReference type="PATRIC" id="fig|106634.4.peg.844"/>
<evidence type="ECO:0000313" key="12">
    <source>
        <dbReference type="EMBL" id="AKJ94610.1"/>
    </source>
</evidence>
<dbReference type="SUPFAM" id="SSF52540">
    <property type="entry name" value="P-loop containing nucleoside triphosphate hydrolases"/>
    <property type="match status" value="1"/>
</dbReference>
<dbReference type="InterPro" id="IPR017871">
    <property type="entry name" value="ABC_transporter-like_CS"/>
</dbReference>
<evidence type="ECO:0000259" key="11">
    <source>
        <dbReference type="PROSITE" id="PS50893"/>
    </source>
</evidence>
<keyword evidence="5 12" id="KW-0067">ATP-binding</keyword>
<feature type="region of interest" description="Disordered" evidence="10">
    <location>
        <begin position="257"/>
        <end position="277"/>
    </location>
</feature>
<organism evidence="12 13">
    <name type="scientific">Thioalkalivibrio versutus</name>
    <dbReference type="NCBI Taxonomy" id="106634"/>
    <lineage>
        <taxon>Bacteria</taxon>
        <taxon>Pseudomonadati</taxon>
        <taxon>Pseudomonadota</taxon>
        <taxon>Gammaproteobacteria</taxon>
        <taxon>Chromatiales</taxon>
        <taxon>Ectothiorhodospiraceae</taxon>
        <taxon>Thioalkalivibrio</taxon>
    </lineage>
</organism>
<evidence type="ECO:0000256" key="7">
    <source>
        <dbReference type="ARBA" id="ARBA00022967"/>
    </source>
</evidence>
<dbReference type="GO" id="GO:0010043">
    <property type="term" value="P:response to zinc ion"/>
    <property type="evidence" value="ECO:0007669"/>
    <property type="project" value="TreeGrafter"/>
</dbReference>
<dbReference type="STRING" id="106634.TVD_04145"/>
<sequence>MNRETPSPHAQPATDASPLLAARDVSLERGGRVILDHVSVQVRPAEVTVVIGPNGAGKTSLLRVLLGLWKPGQGRVQRRRGLRIGYMPQRLQIEPVLPLSVRRFLTLRQRAPEAVLREGLERVGVPHLLHKPVQSLSGGEMQRVLLARALLNRPNLLVLDEPAQGVDIVGQGEVFKLIDDIRHETGCGVLMVSHDLHLVMAGADAVICLNQHVCCTGRPEEVSRHPEYQRLFPETDMQGIGVYRHDHDHVHDVAGDVHEHHTGCGHAHRPGPGGDSR</sequence>
<dbReference type="SMART" id="SM00382">
    <property type="entry name" value="AAA"/>
    <property type="match status" value="1"/>
</dbReference>
<keyword evidence="8" id="KW-0406">Ion transport</keyword>
<name>A0A0G3G098_9GAMM</name>
<dbReference type="InterPro" id="IPR050153">
    <property type="entry name" value="Metal_Ion_Import_ABC"/>
</dbReference>
<keyword evidence="13" id="KW-1185">Reference proteome</keyword>
<dbReference type="AlphaFoldDB" id="A0A0G3G098"/>
<evidence type="ECO:0000313" key="13">
    <source>
        <dbReference type="Proteomes" id="UP000064201"/>
    </source>
</evidence>
<evidence type="ECO:0000256" key="9">
    <source>
        <dbReference type="ARBA" id="ARBA00023136"/>
    </source>
</evidence>
<dbReference type="OrthoDB" id="9806726at2"/>
<keyword evidence="2" id="KW-1003">Cell membrane</keyword>
<proteinExistence type="predicted"/>
<dbReference type="GO" id="GO:0016887">
    <property type="term" value="F:ATP hydrolysis activity"/>
    <property type="evidence" value="ECO:0007669"/>
    <property type="project" value="InterPro"/>
</dbReference>
<accession>A0A0G3G098</accession>
<evidence type="ECO:0000256" key="3">
    <source>
        <dbReference type="ARBA" id="ARBA00022741"/>
    </source>
</evidence>
<dbReference type="Gene3D" id="3.40.50.300">
    <property type="entry name" value="P-loop containing nucleotide triphosphate hydrolases"/>
    <property type="match status" value="1"/>
</dbReference>
<dbReference type="NCBIfam" id="NF007090">
    <property type="entry name" value="PRK09544.1"/>
    <property type="match status" value="1"/>
</dbReference>
<keyword evidence="4" id="KW-0862">Zinc</keyword>
<evidence type="ECO:0000256" key="4">
    <source>
        <dbReference type="ARBA" id="ARBA00022833"/>
    </source>
</evidence>
<dbReference type="PROSITE" id="PS00211">
    <property type="entry name" value="ABC_TRANSPORTER_1"/>
    <property type="match status" value="1"/>
</dbReference>
<dbReference type="EMBL" id="CP011367">
    <property type="protein sequence ID" value="AKJ94610.1"/>
    <property type="molecule type" value="Genomic_DNA"/>
</dbReference>
<feature type="domain" description="ABC transporter" evidence="11">
    <location>
        <begin position="20"/>
        <end position="235"/>
    </location>
</feature>
<keyword evidence="9" id="KW-0472">Membrane</keyword>
<dbReference type="PANTHER" id="PTHR42734">
    <property type="entry name" value="METAL TRANSPORT SYSTEM ATP-BINDING PROTEIN TM_0124-RELATED"/>
    <property type="match status" value="1"/>
</dbReference>
<keyword evidence="3" id="KW-0547">Nucleotide-binding</keyword>
<dbReference type="PANTHER" id="PTHR42734:SF9">
    <property type="entry name" value="ZINC IMPORT ATP-BINDING PROTEIN ZNUC"/>
    <property type="match status" value="1"/>
</dbReference>
<dbReference type="Pfam" id="PF00005">
    <property type="entry name" value="ABC_tran"/>
    <property type="match status" value="1"/>
</dbReference>
<dbReference type="GO" id="GO:0006829">
    <property type="term" value="P:zinc ion transport"/>
    <property type="evidence" value="ECO:0007669"/>
    <property type="project" value="UniProtKB-KW"/>
</dbReference>
<evidence type="ECO:0000256" key="8">
    <source>
        <dbReference type="ARBA" id="ARBA00023065"/>
    </source>
</evidence>
<evidence type="ECO:0000256" key="1">
    <source>
        <dbReference type="ARBA" id="ARBA00022448"/>
    </source>
</evidence>
<evidence type="ECO:0000256" key="6">
    <source>
        <dbReference type="ARBA" id="ARBA00022906"/>
    </source>
</evidence>
<dbReference type="InterPro" id="IPR003439">
    <property type="entry name" value="ABC_transporter-like_ATP-bd"/>
</dbReference>
<evidence type="ECO:0000256" key="5">
    <source>
        <dbReference type="ARBA" id="ARBA00022840"/>
    </source>
</evidence>
<dbReference type="FunFam" id="3.40.50.300:FF:000392">
    <property type="entry name" value="Zinc import ATP-binding protein ZnuC"/>
    <property type="match status" value="1"/>
</dbReference>
<evidence type="ECO:0000256" key="10">
    <source>
        <dbReference type="SAM" id="MobiDB-lite"/>
    </source>
</evidence>
<dbReference type="InterPro" id="IPR003593">
    <property type="entry name" value="AAA+_ATPase"/>
</dbReference>
<dbReference type="PROSITE" id="PS50893">
    <property type="entry name" value="ABC_TRANSPORTER_2"/>
    <property type="match status" value="1"/>
</dbReference>
<protein>
    <submittedName>
        <fullName evidence="12">Zinc ABC transporter ATP-binding protein</fullName>
    </submittedName>
</protein>